<feature type="signal peptide" evidence="1">
    <location>
        <begin position="1"/>
        <end position="22"/>
    </location>
</feature>
<evidence type="ECO:0000313" key="3">
    <source>
        <dbReference type="Proteomes" id="UP000828390"/>
    </source>
</evidence>
<keyword evidence="1" id="KW-0732">Signal</keyword>
<reference evidence="2" key="2">
    <citation type="submission" date="2020-11" db="EMBL/GenBank/DDBJ databases">
        <authorList>
            <person name="McCartney M.A."/>
            <person name="Auch B."/>
            <person name="Kono T."/>
            <person name="Mallez S."/>
            <person name="Becker A."/>
            <person name="Gohl D.M."/>
            <person name="Silverstein K.A.T."/>
            <person name="Koren S."/>
            <person name="Bechman K.B."/>
            <person name="Herman A."/>
            <person name="Abrahante J.E."/>
            <person name="Garbe J."/>
        </authorList>
    </citation>
    <scope>NUCLEOTIDE SEQUENCE</scope>
    <source>
        <strain evidence="2">Duluth1</strain>
        <tissue evidence="2">Whole animal</tissue>
    </source>
</reference>
<evidence type="ECO:0000256" key="1">
    <source>
        <dbReference type="SAM" id="SignalP"/>
    </source>
</evidence>
<proteinExistence type="predicted"/>
<dbReference type="AlphaFoldDB" id="A0A9D4GK70"/>
<feature type="chain" id="PRO_5039501983" description="Secreted protein" evidence="1">
    <location>
        <begin position="23"/>
        <end position="93"/>
    </location>
</feature>
<dbReference type="EMBL" id="JAIWYP010000005">
    <property type="protein sequence ID" value="KAH3816958.1"/>
    <property type="molecule type" value="Genomic_DNA"/>
</dbReference>
<comment type="caution">
    <text evidence="2">The sequence shown here is derived from an EMBL/GenBank/DDBJ whole genome shotgun (WGS) entry which is preliminary data.</text>
</comment>
<evidence type="ECO:0008006" key="4">
    <source>
        <dbReference type="Google" id="ProtNLM"/>
    </source>
</evidence>
<sequence>MSWSLTSTWVALSATSVDTCVAAVLTPWMNSLGVRLSSFGVFRISSKRGVPGGQTMSGADVLIGDCVGVKVLLVWGRVVNLVTAGTSGAYCRT</sequence>
<gene>
    <name evidence="2" type="ORF">DPMN_118483</name>
</gene>
<keyword evidence="3" id="KW-1185">Reference proteome</keyword>
<accession>A0A9D4GK70</accession>
<evidence type="ECO:0000313" key="2">
    <source>
        <dbReference type="EMBL" id="KAH3816958.1"/>
    </source>
</evidence>
<dbReference type="Proteomes" id="UP000828390">
    <property type="component" value="Unassembled WGS sequence"/>
</dbReference>
<protein>
    <recommendedName>
        <fullName evidence="4">Secreted protein</fullName>
    </recommendedName>
</protein>
<reference evidence="2" key="1">
    <citation type="journal article" date="2019" name="bioRxiv">
        <title>The Genome of the Zebra Mussel, Dreissena polymorpha: A Resource for Invasive Species Research.</title>
        <authorList>
            <person name="McCartney M.A."/>
            <person name="Auch B."/>
            <person name="Kono T."/>
            <person name="Mallez S."/>
            <person name="Zhang Y."/>
            <person name="Obille A."/>
            <person name="Becker A."/>
            <person name="Abrahante J.E."/>
            <person name="Garbe J."/>
            <person name="Badalamenti J.P."/>
            <person name="Herman A."/>
            <person name="Mangelson H."/>
            <person name="Liachko I."/>
            <person name="Sullivan S."/>
            <person name="Sone E.D."/>
            <person name="Koren S."/>
            <person name="Silverstein K.A.T."/>
            <person name="Beckman K.B."/>
            <person name="Gohl D.M."/>
        </authorList>
    </citation>
    <scope>NUCLEOTIDE SEQUENCE</scope>
    <source>
        <strain evidence="2">Duluth1</strain>
        <tissue evidence="2">Whole animal</tissue>
    </source>
</reference>
<name>A0A9D4GK70_DREPO</name>
<organism evidence="2 3">
    <name type="scientific">Dreissena polymorpha</name>
    <name type="common">Zebra mussel</name>
    <name type="synonym">Mytilus polymorpha</name>
    <dbReference type="NCBI Taxonomy" id="45954"/>
    <lineage>
        <taxon>Eukaryota</taxon>
        <taxon>Metazoa</taxon>
        <taxon>Spiralia</taxon>
        <taxon>Lophotrochozoa</taxon>
        <taxon>Mollusca</taxon>
        <taxon>Bivalvia</taxon>
        <taxon>Autobranchia</taxon>
        <taxon>Heteroconchia</taxon>
        <taxon>Euheterodonta</taxon>
        <taxon>Imparidentia</taxon>
        <taxon>Neoheterodontei</taxon>
        <taxon>Myida</taxon>
        <taxon>Dreissenoidea</taxon>
        <taxon>Dreissenidae</taxon>
        <taxon>Dreissena</taxon>
    </lineage>
</organism>